<evidence type="ECO:0000256" key="2">
    <source>
        <dbReference type="ARBA" id="ARBA00022692"/>
    </source>
</evidence>
<evidence type="ECO:0000256" key="3">
    <source>
        <dbReference type="ARBA" id="ARBA00022989"/>
    </source>
</evidence>
<protein>
    <recommendedName>
        <fullName evidence="5">Flagellar protein</fullName>
    </recommendedName>
</protein>
<evidence type="ECO:0000256" key="5">
    <source>
        <dbReference type="RuleBase" id="RU362064"/>
    </source>
</evidence>
<keyword evidence="3 5" id="KW-1133">Transmembrane helix</keyword>
<dbReference type="AlphaFoldDB" id="A0A6P1ZKL0"/>
<dbReference type="OrthoDB" id="5472171at2"/>
<evidence type="ECO:0000313" key="8">
    <source>
        <dbReference type="EMBL" id="TVM36123.1"/>
    </source>
</evidence>
<dbReference type="GO" id="GO:0044781">
    <property type="term" value="P:bacterial-type flagellum organization"/>
    <property type="evidence" value="ECO:0007669"/>
    <property type="project" value="UniProtKB-UniRule"/>
</dbReference>
<keyword evidence="4 5" id="KW-0472">Membrane</keyword>
<accession>A0A6P1ZKL0</accession>
<keyword evidence="10" id="KW-1185">Reference proteome</keyword>
<keyword evidence="8" id="KW-0966">Cell projection</keyword>
<keyword evidence="8" id="KW-0282">Flagellum</keyword>
<dbReference type="NCBIfam" id="TIGR03500">
    <property type="entry name" value="FliO_TIGR"/>
    <property type="match status" value="1"/>
</dbReference>
<comment type="similarity">
    <text evidence="5">Belongs to the FliO/MopB family.</text>
</comment>
<evidence type="ECO:0000313" key="7">
    <source>
        <dbReference type="EMBL" id="QJT11352.1"/>
    </source>
</evidence>
<sequence length="122" mass="13029">MPGSTLGWSGYFQAIGSIFLILAVLGGGFYLLKRFGPRAVGGGVFGRGTLQLEAQLPLGPRRSVAVVRFLNKRLVLGVTDSNITLLTETETDDDDEVPEHTPSTQSGTAFSKMLAKARSSRS</sequence>
<feature type="region of interest" description="Disordered" evidence="6">
    <location>
        <begin position="87"/>
        <end position="122"/>
    </location>
</feature>
<gene>
    <name evidence="8" type="primary">fliO</name>
    <name evidence="8" type="ORF">DQK91_04225</name>
    <name evidence="7" type="ORF">E8L03_14215</name>
</gene>
<evidence type="ECO:0000256" key="6">
    <source>
        <dbReference type="SAM" id="MobiDB-lite"/>
    </source>
</evidence>
<dbReference type="Pfam" id="PF04347">
    <property type="entry name" value="FliO"/>
    <property type="match status" value="1"/>
</dbReference>
<keyword evidence="1 5" id="KW-1003">Cell membrane</keyword>
<reference evidence="8 9" key="1">
    <citation type="submission" date="2018-06" db="EMBL/GenBank/DDBJ databases">
        <title>Complete genome of Desulfovibrio marinus P48SEP.</title>
        <authorList>
            <person name="Crispim J.S."/>
            <person name="Vidigal P.M.P."/>
            <person name="Silva L.C.F."/>
            <person name="Araujo L.C."/>
            <person name="Laguardia C.N."/>
            <person name="Dias R.S."/>
            <person name="Sousa M.P."/>
            <person name="Paula S.O."/>
            <person name="Silva C."/>
        </authorList>
    </citation>
    <scope>NUCLEOTIDE SEQUENCE [LARGE SCALE GENOMIC DNA]</scope>
    <source>
        <strain evidence="8 9">P48SEP</strain>
    </source>
</reference>
<proteinExistence type="inferred from homology"/>
<reference evidence="7 10" key="2">
    <citation type="submission" date="2019-04" db="EMBL/GenBank/DDBJ databases">
        <title>Isolation and culture of sulfate reducing bacteria from the cold seep of the South China Sea.</title>
        <authorList>
            <person name="Sun C."/>
            <person name="Liu R."/>
        </authorList>
    </citation>
    <scope>NUCLEOTIDE SEQUENCE [LARGE SCALE GENOMIC DNA]</scope>
    <source>
        <strain evidence="7 10">CS1</strain>
    </source>
</reference>
<dbReference type="Proteomes" id="UP000434052">
    <property type="component" value="Unassembled WGS sequence"/>
</dbReference>
<dbReference type="EMBL" id="CP039543">
    <property type="protein sequence ID" value="QJT11352.1"/>
    <property type="molecule type" value="Genomic_DNA"/>
</dbReference>
<keyword evidence="2 5" id="KW-0812">Transmembrane</keyword>
<keyword evidence="5" id="KW-0975">Bacterial flagellum</keyword>
<evidence type="ECO:0000256" key="4">
    <source>
        <dbReference type="ARBA" id="ARBA00023136"/>
    </source>
</evidence>
<evidence type="ECO:0000256" key="1">
    <source>
        <dbReference type="ARBA" id="ARBA00022475"/>
    </source>
</evidence>
<dbReference type="GO" id="GO:0009425">
    <property type="term" value="C:bacterial-type flagellum basal body"/>
    <property type="evidence" value="ECO:0007669"/>
    <property type="project" value="UniProtKB-SubCell"/>
</dbReference>
<name>A0A6P1ZKL0_9BACT</name>
<comment type="subcellular location">
    <subcellularLocation>
        <location evidence="5">Cell membrane</location>
    </subcellularLocation>
    <subcellularLocation>
        <location evidence="5">Bacterial flagellum basal body</location>
    </subcellularLocation>
</comment>
<keyword evidence="8" id="KW-0969">Cilium</keyword>
<dbReference type="InterPro" id="IPR022781">
    <property type="entry name" value="Flagellar_biosynth_FliO"/>
</dbReference>
<dbReference type="GO" id="GO:0005886">
    <property type="term" value="C:plasma membrane"/>
    <property type="evidence" value="ECO:0007669"/>
    <property type="project" value="UniProtKB-SubCell"/>
</dbReference>
<evidence type="ECO:0000313" key="10">
    <source>
        <dbReference type="Proteomes" id="UP000503251"/>
    </source>
</evidence>
<organism evidence="8 9">
    <name type="scientific">Oceanidesulfovibrio marinus</name>
    <dbReference type="NCBI Taxonomy" id="370038"/>
    <lineage>
        <taxon>Bacteria</taxon>
        <taxon>Pseudomonadati</taxon>
        <taxon>Thermodesulfobacteriota</taxon>
        <taxon>Desulfovibrionia</taxon>
        <taxon>Desulfovibrionales</taxon>
        <taxon>Desulfovibrionaceae</taxon>
        <taxon>Oceanidesulfovibrio</taxon>
    </lineage>
</organism>
<evidence type="ECO:0000313" key="9">
    <source>
        <dbReference type="Proteomes" id="UP000434052"/>
    </source>
</evidence>
<dbReference type="Proteomes" id="UP000503251">
    <property type="component" value="Chromosome"/>
</dbReference>
<feature type="transmembrane region" description="Helical" evidence="5">
    <location>
        <begin position="12"/>
        <end position="32"/>
    </location>
</feature>
<dbReference type="EMBL" id="QMIF01000002">
    <property type="protein sequence ID" value="TVM36123.1"/>
    <property type="molecule type" value="Genomic_DNA"/>
</dbReference>